<dbReference type="PANTHER" id="PTHR43289:SF6">
    <property type="entry name" value="SERINE_THREONINE-PROTEIN KINASE NEKL-3"/>
    <property type="match status" value="1"/>
</dbReference>
<feature type="transmembrane region" description="Helical" evidence="5">
    <location>
        <begin position="551"/>
        <end position="572"/>
    </location>
</feature>
<dbReference type="EC" id="2.7.11.-" evidence="9"/>
<protein>
    <submittedName>
        <fullName evidence="9">Bifunctional protein-serine/threonine kinase/phosphatase</fullName>
        <ecNumber evidence="9">2.7.11.-</ecNumber>
        <ecNumber evidence="9">3.1.3.-</ecNumber>
        <ecNumber evidence="9">3.1.3.16</ecNumber>
    </submittedName>
</protein>
<evidence type="ECO:0000256" key="4">
    <source>
        <dbReference type="ARBA" id="ARBA00022840"/>
    </source>
</evidence>
<keyword evidence="4" id="KW-0067">ATP-binding</keyword>
<organism evidence="9">
    <name type="scientific">Thiothrix subterranea</name>
    <dbReference type="NCBI Taxonomy" id="2735563"/>
    <lineage>
        <taxon>Bacteria</taxon>
        <taxon>Pseudomonadati</taxon>
        <taxon>Pseudomonadota</taxon>
        <taxon>Gammaproteobacteria</taxon>
        <taxon>Thiotrichales</taxon>
        <taxon>Thiotrichaceae</taxon>
        <taxon>Thiothrix</taxon>
    </lineage>
</organism>
<sequence length="573" mass="64016">MKATLAITLGQHSIAGVKPVNEDFYGALTPKGASLDSQGIAVVIADGVSASEGGKEASEIAVKQFLNDYYSTPDSWSVKTAINKVVGALNLWLCSQGQRQYGGSGGMATTFSGLIFKSHTAYVCHVGDSRIYRWQQQTLDCLTQDHRVQFSGERSYLTRALGIDTRLDIDFRVLELQQGDVFVLSTDGIHDVLSDAQIAALLRENDDPQTCAERLVATALQAGSQDNITCQIVRVDQLPHVNREEFYQQLGKLPFPPDLKAGQVMDGYLILRELNATSRSQVYLAEDTLDPSSDKVVIKTPSQNFNDDPAYIDLFLHEEWVARRLNSPHLIKMHERSTRHHTFLYSVVEYVEGQTLRQWMLDNPEPSVAQVRATVDQIARGLRAMHRLEMIHQDIKPDNILIDRNNTLKIIDFGSTRIAGLMEIQSVLQHNHIVGTANYSAPEYFQGARGTNRSDIFSLGVMAYEMFTGQLPYGEIEPERAHKKKFNYTCACLYNPKVPEWVDAALEKATHPNPDKRYALLSEFVADLTKPNDSLLANKHSRPLLERNPLAFWKGIVVLQAVIIVGLVYALAT</sequence>
<dbReference type="SUPFAM" id="SSF81606">
    <property type="entry name" value="PP2C-like"/>
    <property type="match status" value="1"/>
</dbReference>
<reference evidence="9 10" key="1">
    <citation type="submission" date="2023-08" db="EMBL/GenBank/DDBJ databases">
        <title>New molecular markers tilS and rpoB for phylogenetic and monitoring studies of the genus Thiothrix biodiversity.</title>
        <authorList>
            <person name="Ravin N.V."/>
            <person name="Smolyakov D."/>
            <person name="Markov N.D."/>
            <person name="Beletsky A.V."/>
            <person name="Mardanov A.V."/>
            <person name="Rudenko T.S."/>
            <person name="Grabovich M.Y."/>
        </authorList>
    </citation>
    <scope>NUCLEOTIDE SEQUENCE</scope>
    <source>
        <strain evidence="9">DNT52</strain>
        <strain evidence="8 10">H33</strain>
    </source>
</reference>
<keyword evidence="2" id="KW-0547">Nucleotide-binding</keyword>
<dbReference type="SMART" id="SM00220">
    <property type="entry name" value="S_TKc"/>
    <property type="match status" value="1"/>
</dbReference>
<feature type="domain" description="Protein kinase" evidence="6">
    <location>
        <begin position="268"/>
        <end position="536"/>
    </location>
</feature>
<keyword evidence="10" id="KW-1185">Reference proteome</keyword>
<dbReference type="PROSITE" id="PS51746">
    <property type="entry name" value="PPM_2"/>
    <property type="match status" value="1"/>
</dbReference>
<dbReference type="InterPro" id="IPR036457">
    <property type="entry name" value="PPM-type-like_dom_sf"/>
</dbReference>
<dbReference type="PROSITE" id="PS00108">
    <property type="entry name" value="PROTEIN_KINASE_ST"/>
    <property type="match status" value="1"/>
</dbReference>
<dbReference type="EMBL" id="JAVFKN010000031">
    <property type="protein sequence ID" value="MDQ5770438.1"/>
    <property type="molecule type" value="Genomic_DNA"/>
</dbReference>
<dbReference type="PROSITE" id="PS50011">
    <property type="entry name" value="PROTEIN_KINASE_DOM"/>
    <property type="match status" value="1"/>
</dbReference>
<dbReference type="PANTHER" id="PTHR43289">
    <property type="entry name" value="MITOGEN-ACTIVATED PROTEIN KINASE KINASE KINASE 20-RELATED"/>
    <property type="match status" value="1"/>
</dbReference>
<keyword evidence="1 9" id="KW-0808">Transferase</keyword>
<dbReference type="SMART" id="SM00331">
    <property type="entry name" value="PP2C_SIG"/>
    <property type="match status" value="1"/>
</dbReference>
<keyword evidence="5" id="KW-1133">Transmembrane helix</keyword>
<dbReference type="InterPro" id="IPR001932">
    <property type="entry name" value="PPM-type_phosphatase-like_dom"/>
</dbReference>
<keyword evidence="9" id="KW-0378">Hydrolase</keyword>
<gene>
    <name evidence="8" type="ORF">RCC75_18025</name>
    <name evidence="9" type="ORF">RCG00_21740</name>
</gene>
<accession>A0AA51MLU7</accession>
<dbReference type="InterPro" id="IPR000719">
    <property type="entry name" value="Prot_kinase_dom"/>
</dbReference>
<dbReference type="InterPro" id="IPR008271">
    <property type="entry name" value="Ser/Thr_kinase_AS"/>
</dbReference>
<dbReference type="AlphaFoldDB" id="A0AA51MLU7"/>
<dbReference type="GO" id="GO:0005524">
    <property type="term" value="F:ATP binding"/>
    <property type="evidence" value="ECO:0007669"/>
    <property type="project" value="UniProtKB-KW"/>
</dbReference>
<dbReference type="GO" id="GO:0004674">
    <property type="term" value="F:protein serine/threonine kinase activity"/>
    <property type="evidence" value="ECO:0007669"/>
    <property type="project" value="TreeGrafter"/>
</dbReference>
<feature type="domain" description="PPM-type phosphatase" evidence="7">
    <location>
        <begin position="8"/>
        <end position="235"/>
    </location>
</feature>
<dbReference type="Gene3D" id="3.60.40.10">
    <property type="entry name" value="PPM-type phosphatase domain"/>
    <property type="match status" value="1"/>
</dbReference>
<dbReference type="Proteomes" id="UP001229862">
    <property type="component" value="Chromosome"/>
</dbReference>
<dbReference type="Proteomes" id="UP001223336">
    <property type="component" value="Unassembled WGS sequence"/>
</dbReference>
<dbReference type="Pfam" id="PF13672">
    <property type="entry name" value="PP2C_2"/>
    <property type="match status" value="1"/>
</dbReference>
<keyword evidence="3 9" id="KW-0418">Kinase</keyword>
<evidence type="ECO:0000259" key="7">
    <source>
        <dbReference type="PROSITE" id="PS51746"/>
    </source>
</evidence>
<evidence type="ECO:0000256" key="3">
    <source>
        <dbReference type="ARBA" id="ARBA00022777"/>
    </source>
</evidence>
<dbReference type="SMART" id="SM00332">
    <property type="entry name" value="PP2Cc"/>
    <property type="match status" value="1"/>
</dbReference>
<dbReference type="EC" id="3.1.3.16" evidence="9"/>
<dbReference type="GO" id="GO:0004722">
    <property type="term" value="F:protein serine/threonine phosphatase activity"/>
    <property type="evidence" value="ECO:0007669"/>
    <property type="project" value="UniProtKB-EC"/>
</dbReference>
<evidence type="ECO:0000259" key="6">
    <source>
        <dbReference type="PROSITE" id="PS50011"/>
    </source>
</evidence>
<proteinExistence type="predicted"/>
<evidence type="ECO:0000256" key="2">
    <source>
        <dbReference type="ARBA" id="ARBA00022741"/>
    </source>
</evidence>
<dbReference type="InterPro" id="IPR011009">
    <property type="entry name" value="Kinase-like_dom_sf"/>
</dbReference>
<dbReference type="CDD" id="cd14014">
    <property type="entry name" value="STKc_PknB_like"/>
    <property type="match status" value="1"/>
</dbReference>
<dbReference type="EMBL" id="CP133217">
    <property type="protein sequence ID" value="WML86884.1"/>
    <property type="molecule type" value="Genomic_DNA"/>
</dbReference>
<dbReference type="Pfam" id="PF00069">
    <property type="entry name" value="Pkinase"/>
    <property type="match status" value="1"/>
</dbReference>
<dbReference type="CDD" id="cd00143">
    <property type="entry name" value="PP2Cc"/>
    <property type="match status" value="1"/>
</dbReference>
<name>A0AA51MLU7_9GAMM</name>
<dbReference type="Gene3D" id="3.30.200.20">
    <property type="entry name" value="Phosphorylase Kinase, domain 1"/>
    <property type="match status" value="1"/>
</dbReference>
<evidence type="ECO:0000256" key="1">
    <source>
        <dbReference type="ARBA" id="ARBA00022679"/>
    </source>
</evidence>
<keyword evidence="5" id="KW-0472">Membrane</keyword>
<dbReference type="EC" id="3.1.3.-" evidence="9"/>
<evidence type="ECO:0000313" key="9">
    <source>
        <dbReference type="EMBL" id="WML86884.1"/>
    </source>
</evidence>
<dbReference type="Gene3D" id="1.10.510.10">
    <property type="entry name" value="Transferase(Phosphotransferase) domain 1"/>
    <property type="match status" value="1"/>
</dbReference>
<keyword evidence="5" id="KW-0812">Transmembrane</keyword>
<evidence type="ECO:0000313" key="10">
    <source>
        <dbReference type="Proteomes" id="UP001223336"/>
    </source>
</evidence>
<evidence type="ECO:0000313" key="8">
    <source>
        <dbReference type="EMBL" id="MDQ5770438.1"/>
    </source>
</evidence>
<dbReference type="SUPFAM" id="SSF56112">
    <property type="entry name" value="Protein kinase-like (PK-like)"/>
    <property type="match status" value="1"/>
</dbReference>
<evidence type="ECO:0000256" key="5">
    <source>
        <dbReference type="SAM" id="Phobius"/>
    </source>
</evidence>
<dbReference type="RefSeq" id="WP_308136149.1">
    <property type="nucleotide sequence ID" value="NZ_CP133217.1"/>
</dbReference>